<dbReference type="InterPro" id="IPR002110">
    <property type="entry name" value="Ankyrin_rpt"/>
</dbReference>
<dbReference type="PANTHER" id="PTHR47765">
    <property type="entry name" value="3'-5' EXONUCLEASE DOMAIN-CONTAINING PROTEIN"/>
    <property type="match status" value="1"/>
</dbReference>
<evidence type="ECO:0000256" key="1">
    <source>
        <dbReference type="PROSITE-ProRule" id="PRU00023"/>
    </source>
</evidence>
<dbReference type="Gene3D" id="1.25.40.20">
    <property type="entry name" value="Ankyrin repeat-containing domain"/>
    <property type="match status" value="1"/>
</dbReference>
<proteinExistence type="predicted"/>
<dbReference type="PANTHER" id="PTHR47765:SF2">
    <property type="entry name" value="EXONUCLEASE MUT-7 HOMOLOG"/>
    <property type="match status" value="1"/>
</dbReference>
<dbReference type="Proteomes" id="UP000789595">
    <property type="component" value="Unassembled WGS sequence"/>
</dbReference>
<reference evidence="4" key="1">
    <citation type="submission" date="2021-11" db="EMBL/GenBank/DDBJ databases">
        <authorList>
            <consortium name="Genoscope - CEA"/>
            <person name="William W."/>
        </authorList>
    </citation>
    <scope>NUCLEOTIDE SEQUENCE</scope>
</reference>
<dbReference type="AlphaFoldDB" id="A0A8J2SZ32"/>
<evidence type="ECO:0000259" key="3">
    <source>
        <dbReference type="SMART" id="SM00474"/>
    </source>
</evidence>
<evidence type="ECO:0000256" key="2">
    <source>
        <dbReference type="SAM" id="MobiDB-lite"/>
    </source>
</evidence>
<comment type="caution">
    <text evidence="4">The sequence shown here is derived from an EMBL/GenBank/DDBJ whole genome shotgun (WGS) entry which is preliminary data.</text>
</comment>
<dbReference type="SUPFAM" id="SSF53098">
    <property type="entry name" value="Ribonuclease H-like"/>
    <property type="match status" value="1"/>
</dbReference>
<feature type="compositionally biased region" description="Pro residues" evidence="2">
    <location>
        <begin position="319"/>
        <end position="329"/>
    </location>
</feature>
<accession>A0A8J2SZ32</accession>
<evidence type="ECO:0000313" key="5">
    <source>
        <dbReference type="Proteomes" id="UP000789595"/>
    </source>
</evidence>
<dbReference type="GO" id="GO:0008408">
    <property type="term" value="F:3'-5' exonuclease activity"/>
    <property type="evidence" value="ECO:0007669"/>
    <property type="project" value="InterPro"/>
</dbReference>
<dbReference type="GO" id="GO:0006139">
    <property type="term" value="P:nucleobase-containing compound metabolic process"/>
    <property type="evidence" value="ECO:0007669"/>
    <property type="project" value="InterPro"/>
</dbReference>
<name>A0A8J2SZ32_9STRA</name>
<dbReference type="InterPro" id="IPR036770">
    <property type="entry name" value="Ankyrin_rpt-contain_sf"/>
</dbReference>
<sequence>MRLVRLASLMSALEPSTTRRSAGALRRLAGGDGDDAPAKLAAALHDENWRVQEIEACKDASGKGPLHFAAWRGAPKNCEILIDAGCDVEAPATGEFSYGKTPLFFAVTRCRDATVLALLARGAATKIVNNKGQSVRALAISHLKPETYRAVVDAEEADTRPWINWRETKSDGLTYGDLDARFLERPLEPRDVVDDVAVNPTTHISRRGAFLRKNPQRQQKQQAPPGKPPKPSTYAPSAPPADSEALLQAVSDASDEVETVGALEALATAWADRKGPWLPPLADAVAKVVPRDRLEAAAATLGEEGLAARLARRALGGAPRPPAPPPPPKAFQRRAKTPAAPPVDATLPPCALSGEPTWVDDDVGAVAAAVVTAKRVAFDCEFSAVPDRVATIQVALDDGRVFVVDGTLNLDPLVDALSARRVLGYGVGEDLKRLPRRDWSVDDLQRRFPRHKAPSLQRVVAEVLGEYVDKALQRSDWDSRPLSSEQLRYAALDAAVLLRLEAAFAT</sequence>
<dbReference type="GO" id="GO:0003676">
    <property type="term" value="F:nucleic acid binding"/>
    <property type="evidence" value="ECO:0007669"/>
    <property type="project" value="InterPro"/>
</dbReference>
<gene>
    <name evidence="4" type="ORF">PECAL_6P19240</name>
</gene>
<dbReference type="InterPro" id="IPR012337">
    <property type="entry name" value="RNaseH-like_sf"/>
</dbReference>
<evidence type="ECO:0000313" key="4">
    <source>
        <dbReference type="EMBL" id="CAH0380282.1"/>
    </source>
</evidence>
<dbReference type="EMBL" id="CAKKNE010000006">
    <property type="protein sequence ID" value="CAH0380282.1"/>
    <property type="molecule type" value="Genomic_DNA"/>
</dbReference>
<feature type="repeat" description="ANK" evidence="1">
    <location>
        <begin position="61"/>
        <end position="93"/>
    </location>
</feature>
<dbReference type="PROSITE" id="PS50297">
    <property type="entry name" value="ANK_REP_REGION"/>
    <property type="match status" value="1"/>
</dbReference>
<dbReference type="SMART" id="SM00248">
    <property type="entry name" value="ANK"/>
    <property type="match status" value="2"/>
</dbReference>
<dbReference type="SUPFAM" id="SSF48403">
    <property type="entry name" value="Ankyrin repeat"/>
    <property type="match status" value="1"/>
</dbReference>
<dbReference type="InterPro" id="IPR036397">
    <property type="entry name" value="RNaseH_sf"/>
</dbReference>
<dbReference type="PROSITE" id="PS50088">
    <property type="entry name" value="ANK_REPEAT"/>
    <property type="match status" value="1"/>
</dbReference>
<dbReference type="SMART" id="SM00474">
    <property type="entry name" value="35EXOc"/>
    <property type="match status" value="1"/>
</dbReference>
<dbReference type="InterPro" id="IPR052408">
    <property type="entry name" value="Exonuclease_MUT-7-like"/>
</dbReference>
<keyword evidence="1" id="KW-0040">ANK repeat</keyword>
<feature type="region of interest" description="Disordered" evidence="2">
    <location>
        <begin position="204"/>
        <end position="243"/>
    </location>
</feature>
<feature type="domain" description="3'-5' exonuclease" evidence="3">
    <location>
        <begin position="350"/>
        <end position="505"/>
    </location>
</feature>
<dbReference type="OrthoDB" id="47557at2759"/>
<feature type="region of interest" description="Disordered" evidence="2">
    <location>
        <begin position="315"/>
        <end position="348"/>
    </location>
</feature>
<dbReference type="Pfam" id="PF01612">
    <property type="entry name" value="DNA_pol_A_exo1"/>
    <property type="match status" value="1"/>
</dbReference>
<organism evidence="4 5">
    <name type="scientific">Pelagomonas calceolata</name>
    <dbReference type="NCBI Taxonomy" id="35677"/>
    <lineage>
        <taxon>Eukaryota</taxon>
        <taxon>Sar</taxon>
        <taxon>Stramenopiles</taxon>
        <taxon>Ochrophyta</taxon>
        <taxon>Pelagophyceae</taxon>
        <taxon>Pelagomonadales</taxon>
        <taxon>Pelagomonadaceae</taxon>
        <taxon>Pelagomonas</taxon>
    </lineage>
</organism>
<keyword evidence="5" id="KW-1185">Reference proteome</keyword>
<dbReference type="Gene3D" id="3.30.420.10">
    <property type="entry name" value="Ribonuclease H-like superfamily/Ribonuclease H"/>
    <property type="match status" value="1"/>
</dbReference>
<protein>
    <recommendedName>
        <fullName evidence="3">3'-5' exonuclease domain-containing protein</fullName>
    </recommendedName>
</protein>
<dbReference type="InterPro" id="IPR002562">
    <property type="entry name" value="3'-5'_exonuclease_dom"/>
</dbReference>